<dbReference type="Proteomes" id="UP000060787">
    <property type="component" value="Chromosome"/>
</dbReference>
<protein>
    <recommendedName>
        <fullName evidence="4">Secreted protein</fullName>
    </recommendedName>
</protein>
<sequence length="153" mass="16316">MRTTLKAFILAAALLGTTAIAHDTDGTCAQEGARMTVVGSFNFSSQDLLDFQQRELSGGIRLPPGGMCTPSSCGIVDDHWAVATRRAFQYCEQIAPGSIAQVTSPATYNDTLLHHSAYSFGPNTPNLQGLCVRCQMLSGTPIKLTRAAKALRP</sequence>
<evidence type="ECO:0000313" key="3">
    <source>
        <dbReference type="Proteomes" id="UP000060787"/>
    </source>
</evidence>
<accession>A0A0S2F857</accession>
<keyword evidence="3" id="KW-1185">Reference proteome</keyword>
<proteinExistence type="predicted"/>
<feature type="chain" id="PRO_5006597293" description="Secreted protein" evidence="1">
    <location>
        <begin position="22"/>
        <end position="153"/>
    </location>
</feature>
<gene>
    <name evidence="2" type="ORF">LA76x_1579</name>
</gene>
<organism evidence="2 3">
    <name type="scientific">Lysobacter antibioticus</name>
    <dbReference type="NCBI Taxonomy" id="84531"/>
    <lineage>
        <taxon>Bacteria</taxon>
        <taxon>Pseudomonadati</taxon>
        <taxon>Pseudomonadota</taxon>
        <taxon>Gammaproteobacteria</taxon>
        <taxon>Lysobacterales</taxon>
        <taxon>Lysobacteraceae</taxon>
        <taxon>Lysobacter</taxon>
    </lineage>
</organism>
<evidence type="ECO:0000256" key="1">
    <source>
        <dbReference type="SAM" id="SignalP"/>
    </source>
</evidence>
<feature type="signal peptide" evidence="1">
    <location>
        <begin position="1"/>
        <end position="21"/>
    </location>
</feature>
<dbReference type="KEGG" id="lab:LA76x_1579"/>
<keyword evidence="1" id="KW-0732">Signal</keyword>
<dbReference type="AlphaFoldDB" id="A0A0S2F857"/>
<dbReference type="PATRIC" id="fig|84531.8.peg.1608"/>
<evidence type="ECO:0000313" key="2">
    <source>
        <dbReference type="EMBL" id="ALN79735.1"/>
    </source>
</evidence>
<dbReference type="EMBL" id="CP011129">
    <property type="protein sequence ID" value="ALN79735.1"/>
    <property type="molecule type" value="Genomic_DNA"/>
</dbReference>
<name>A0A0S2F857_LYSAN</name>
<evidence type="ECO:0008006" key="4">
    <source>
        <dbReference type="Google" id="ProtNLM"/>
    </source>
</evidence>
<reference evidence="2 3" key="1">
    <citation type="journal article" date="2015" name="BMC Genomics">
        <title>Comparative genomics and metabolic profiling of the genus Lysobacter.</title>
        <authorList>
            <person name="de Bruijn I."/>
            <person name="Cheng X."/>
            <person name="de Jager V."/>
            <person name="Exposito R.G."/>
            <person name="Watrous J."/>
            <person name="Patel N."/>
            <person name="Postma J."/>
            <person name="Dorrestein P.C."/>
            <person name="Kobayashi D."/>
            <person name="Raaijmakers J.M."/>
        </authorList>
    </citation>
    <scope>NUCLEOTIDE SEQUENCE [LARGE SCALE GENOMIC DNA]</scope>
    <source>
        <strain evidence="2 3">76</strain>
    </source>
</reference>
<dbReference type="RefSeq" id="WP_057917252.1">
    <property type="nucleotide sequence ID" value="NZ_CP011129.1"/>
</dbReference>